<feature type="compositionally biased region" description="Low complexity" evidence="1">
    <location>
        <begin position="33"/>
        <end position="52"/>
    </location>
</feature>
<feature type="region of interest" description="Disordered" evidence="1">
    <location>
        <begin position="178"/>
        <end position="287"/>
    </location>
</feature>
<feature type="compositionally biased region" description="Acidic residues" evidence="1">
    <location>
        <begin position="181"/>
        <end position="194"/>
    </location>
</feature>
<dbReference type="Proteomes" id="UP000184383">
    <property type="component" value="Unassembled WGS sequence"/>
</dbReference>
<evidence type="ECO:0000256" key="1">
    <source>
        <dbReference type="SAM" id="MobiDB-lite"/>
    </source>
</evidence>
<evidence type="ECO:0000313" key="2">
    <source>
        <dbReference type="EMBL" id="OJJ36583.1"/>
    </source>
</evidence>
<dbReference type="RefSeq" id="XP_040690259.1">
    <property type="nucleotide sequence ID" value="XM_040838873.1"/>
</dbReference>
<organism evidence="2 3">
    <name type="scientific">Aspergillus wentii DTO 134E9</name>
    <dbReference type="NCBI Taxonomy" id="1073089"/>
    <lineage>
        <taxon>Eukaryota</taxon>
        <taxon>Fungi</taxon>
        <taxon>Dikarya</taxon>
        <taxon>Ascomycota</taxon>
        <taxon>Pezizomycotina</taxon>
        <taxon>Eurotiomycetes</taxon>
        <taxon>Eurotiomycetidae</taxon>
        <taxon>Eurotiales</taxon>
        <taxon>Aspergillaceae</taxon>
        <taxon>Aspergillus</taxon>
        <taxon>Aspergillus subgen. Cremei</taxon>
    </lineage>
</organism>
<gene>
    <name evidence="2" type="ORF">ASPWEDRAFT_66961</name>
</gene>
<dbReference type="EMBL" id="KV878211">
    <property type="protein sequence ID" value="OJJ36583.1"/>
    <property type="molecule type" value="Genomic_DNA"/>
</dbReference>
<proteinExistence type="predicted"/>
<name>A0A1L9RNY5_ASPWE</name>
<accession>A0A1L9RNY5</accession>
<reference evidence="3" key="1">
    <citation type="journal article" date="2017" name="Genome Biol.">
        <title>Comparative genomics reveals high biological diversity and specific adaptations in the industrially and medically important fungal genus Aspergillus.</title>
        <authorList>
            <person name="de Vries R.P."/>
            <person name="Riley R."/>
            <person name="Wiebenga A."/>
            <person name="Aguilar-Osorio G."/>
            <person name="Amillis S."/>
            <person name="Uchima C.A."/>
            <person name="Anderluh G."/>
            <person name="Asadollahi M."/>
            <person name="Askin M."/>
            <person name="Barry K."/>
            <person name="Battaglia E."/>
            <person name="Bayram O."/>
            <person name="Benocci T."/>
            <person name="Braus-Stromeyer S.A."/>
            <person name="Caldana C."/>
            <person name="Canovas D."/>
            <person name="Cerqueira G.C."/>
            <person name="Chen F."/>
            <person name="Chen W."/>
            <person name="Choi C."/>
            <person name="Clum A."/>
            <person name="Dos Santos R.A."/>
            <person name="Damasio A.R."/>
            <person name="Diallinas G."/>
            <person name="Emri T."/>
            <person name="Fekete E."/>
            <person name="Flipphi M."/>
            <person name="Freyberg S."/>
            <person name="Gallo A."/>
            <person name="Gournas C."/>
            <person name="Habgood R."/>
            <person name="Hainaut M."/>
            <person name="Harispe M.L."/>
            <person name="Henrissat B."/>
            <person name="Hilden K.S."/>
            <person name="Hope R."/>
            <person name="Hossain A."/>
            <person name="Karabika E."/>
            <person name="Karaffa L."/>
            <person name="Karanyi Z."/>
            <person name="Krasevec N."/>
            <person name="Kuo A."/>
            <person name="Kusch H."/>
            <person name="LaButti K."/>
            <person name="Lagendijk E.L."/>
            <person name="Lapidus A."/>
            <person name="Levasseur A."/>
            <person name="Lindquist E."/>
            <person name="Lipzen A."/>
            <person name="Logrieco A.F."/>
            <person name="MacCabe A."/>
            <person name="Maekelae M.R."/>
            <person name="Malavazi I."/>
            <person name="Melin P."/>
            <person name="Meyer V."/>
            <person name="Mielnichuk N."/>
            <person name="Miskei M."/>
            <person name="Molnar A.P."/>
            <person name="Mule G."/>
            <person name="Ngan C.Y."/>
            <person name="Orejas M."/>
            <person name="Orosz E."/>
            <person name="Ouedraogo J.P."/>
            <person name="Overkamp K.M."/>
            <person name="Park H.-S."/>
            <person name="Perrone G."/>
            <person name="Piumi F."/>
            <person name="Punt P.J."/>
            <person name="Ram A.F."/>
            <person name="Ramon A."/>
            <person name="Rauscher S."/>
            <person name="Record E."/>
            <person name="Riano-Pachon D.M."/>
            <person name="Robert V."/>
            <person name="Roehrig J."/>
            <person name="Ruller R."/>
            <person name="Salamov A."/>
            <person name="Salih N.S."/>
            <person name="Samson R.A."/>
            <person name="Sandor E."/>
            <person name="Sanguinetti M."/>
            <person name="Schuetze T."/>
            <person name="Sepcic K."/>
            <person name="Shelest E."/>
            <person name="Sherlock G."/>
            <person name="Sophianopoulou V."/>
            <person name="Squina F.M."/>
            <person name="Sun H."/>
            <person name="Susca A."/>
            <person name="Todd R.B."/>
            <person name="Tsang A."/>
            <person name="Unkles S.E."/>
            <person name="van de Wiele N."/>
            <person name="van Rossen-Uffink D."/>
            <person name="Oliveira J.V."/>
            <person name="Vesth T.C."/>
            <person name="Visser J."/>
            <person name="Yu J.-H."/>
            <person name="Zhou M."/>
            <person name="Andersen M.R."/>
            <person name="Archer D.B."/>
            <person name="Baker S.E."/>
            <person name="Benoit I."/>
            <person name="Brakhage A.A."/>
            <person name="Braus G.H."/>
            <person name="Fischer R."/>
            <person name="Frisvad J.C."/>
            <person name="Goldman G.H."/>
            <person name="Houbraken J."/>
            <person name="Oakley B."/>
            <person name="Pocsi I."/>
            <person name="Scazzocchio C."/>
            <person name="Seiboth B."/>
            <person name="vanKuyk P.A."/>
            <person name="Wortman J."/>
            <person name="Dyer P.S."/>
            <person name="Grigoriev I.V."/>
        </authorList>
    </citation>
    <scope>NUCLEOTIDE SEQUENCE [LARGE SCALE GENOMIC DNA]</scope>
    <source>
        <strain evidence="3">DTO 134E9</strain>
    </source>
</reference>
<feature type="region of interest" description="Disordered" evidence="1">
    <location>
        <begin position="22"/>
        <end position="101"/>
    </location>
</feature>
<evidence type="ECO:0000313" key="3">
    <source>
        <dbReference type="Proteomes" id="UP000184383"/>
    </source>
</evidence>
<feature type="compositionally biased region" description="Basic and acidic residues" evidence="1">
    <location>
        <begin position="250"/>
        <end position="259"/>
    </location>
</feature>
<dbReference type="AlphaFoldDB" id="A0A1L9RNY5"/>
<protein>
    <submittedName>
        <fullName evidence="2">Uncharacterized protein</fullName>
    </submittedName>
</protein>
<feature type="compositionally biased region" description="Acidic residues" evidence="1">
    <location>
        <begin position="208"/>
        <end position="235"/>
    </location>
</feature>
<dbReference type="VEuPathDB" id="FungiDB:ASPWEDRAFT_66961"/>
<feature type="compositionally biased region" description="Acidic residues" evidence="1">
    <location>
        <begin position="80"/>
        <end position="101"/>
    </location>
</feature>
<dbReference type="OrthoDB" id="4506792at2759"/>
<keyword evidence="3" id="KW-1185">Reference proteome</keyword>
<dbReference type="GeneID" id="63754721"/>
<sequence length="383" mass="43962">MYSYSYYPPSLLTLLLNQEPSSSASYGETSHWDISSSSNGDNNISSSSSSNSWRSQPWGNIGKEEIGIDDNVDDAGAGEAGEDGDDEKDSDSDSDESSMQDEVEVIYELDAAAMAELPLHLQSNMRELQIERLRRHQDAGLAIQHGEDFFMGFYAELWYRDRIARLVIEDENSWRLYNDSTVDEDGEGQDEESQHEEMQDAQSQNDELQQEEAQNEEMPDEESQHEEPQYDELQYDEPKHEELQYEETEEKEKKDHYDNDNDDEESETGSVLHHRHSDSSLPAKEEWGMGVGMGIGLGIEMGDGYPVPAHGRNHTISTPLFTHYEEPDTRQTELYLPDPFVGSSTSMHPNEDGRMFKKHSVLDSMRVRVRKKLYRMSQMFKKW</sequence>